<proteinExistence type="predicted"/>
<protein>
    <submittedName>
        <fullName evidence="2">Uncharacterized protein</fullName>
    </submittedName>
</protein>
<reference evidence="2 3" key="1">
    <citation type="journal article" date="2019" name="Sci. Rep.">
        <title>A high-quality genome of Eragrostis curvula grass provides insights into Poaceae evolution and supports new strategies to enhance forage quality.</title>
        <authorList>
            <person name="Carballo J."/>
            <person name="Santos B.A.C.M."/>
            <person name="Zappacosta D."/>
            <person name="Garbus I."/>
            <person name="Selva J.P."/>
            <person name="Gallo C.A."/>
            <person name="Diaz A."/>
            <person name="Albertini E."/>
            <person name="Caccamo M."/>
            <person name="Echenique V."/>
        </authorList>
    </citation>
    <scope>NUCLEOTIDE SEQUENCE [LARGE SCALE GENOMIC DNA]</scope>
    <source>
        <strain evidence="3">cv. Victoria</strain>
        <tissue evidence="2">Leaf</tissue>
    </source>
</reference>
<gene>
    <name evidence="2" type="ORF">EJB05_09150</name>
</gene>
<evidence type="ECO:0000256" key="1">
    <source>
        <dbReference type="SAM" id="MobiDB-lite"/>
    </source>
</evidence>
<sequence>MAAAPAGACTRRSCSPLLAPLNAAATRPACRPSDPAVCNQGTPALVAVSSARSGPESSPSRRQCPGLPVRNRKSTPGPCRLESPAFRSGPILHRPTRLPCSCSILHAEESLQAARAQVNGMADLLELVLCFRQMVELQPTLFGNRSSVQAF</sequence>
<evidence type="ECO:0000313" key="3">
    <source>
        <dbReference type="Proteomes" id="UP000324897"/>
    </source>
</evidence>
<keyword evidence="3" id="KW-1185">Reference proteome</keyword>
<dbReference type="EMBL" id="RWGY01000005">
    <property type="protein sequence ID" value="TVU42729.1"/>
    <property type="molecule type" value="Genomic_DNA"/>
</dbReference>
<dbReference type="AlphaFoldDB" id="A0A5J9W2V4"/>
<evidence type="ECO:0000313" key="2">
    <source>
        <dbReference type="EMBL" id="TVU42729.1"/>
    </source>
</evidence>
<name>A0A5J9W2V4_9POAL</name>
<comment type="caution">
    <text evidence="2">The sequence shown here is derived from an EMBL/GenBank/DDBJ whole genome shotgun (WGS) entry which is preliminary data.</text>
</comment>
<dbReference type="Proteomes" id="UP000324897">
    <property type="component" value="Unassembled WGS sequence"/>
</dbReference>
<organism evidence="2 3">
    <name type="scientific">Eragrostis curvula</name>
    <name type="common">weeping love grass</name>
    <dbReference type="NCBI Taxonomy" id="38414"/>
    <lineage>
        <taxon>Eukaryota</taxon>
        <taxon>Viridiplantae</taxon>
        <taxon>Streptophyta</taxon>
        <taxon>Embryophyta</taxon>
        <taxon>Tracheophyta</taxon>
        <taxon>Spermatophyta</taxon>
        <taxon>Magnoliopsida</taxon>
        <taxon>Liliopsida</taxon>
        <taxon>Poales</taxon>
        <taxon>Poaceae</taxon>
        <taxon>PACMAD clade</taxon>
        <taxon>Chloridoideae</taxon>
        <taxon>Eragrostideae</taxon>
        <taxon>Eragrostidinae</taxon>
        <taxon>Eragrostis</taxon>
    </lineage>
</organism>
<feature type="region of interest" description="Disordered" evidence="1">
    <location>
        <begin position="48"/>
        <end position="80"/>
    </location>
</feature>
<feature type="non-terminal residue" evidence="2">
    <location>
        <position position="1"/>
    </location>
</feature>
<accession>A0A5J9W2V4</accession>
<dbReference type="Gramene" id="TVU42729">
    <property type="protein sequence ID" value="TVU42729"/>
    <property type="gene ID" value="EJB05_09150"/>
</dbReference>
<feature type="compositionally biased region" description="Low complexity" evidence="1">
    <location>
        <begin position="49"/>
        <end position="62"/>
    </location>
</feature>